<dbReference type="Ensembl" id="ENSMMUT00000087312.1">
    <property type="protein sequence ID" value="ENSMMUP00000068757.1"/>
    <property type="gene ID" value="ENSMMUG00000002218.4"/>
</dbReference>
<dbReference type="GO" id="GO:0050766">
    <property type="term" value="P:positive regulation of phagocytosis"/>
    <property type="evidence" value="ECO:0007669"/>
    <property type="project" value="Ensembl"/>
</dbReference>
<dbReference type="GO" id="GO:0005096">
    <property type="term" value="F:GTPase activator activity"/>
    <property type="evidence" value="ECO:0007669"/>
    <property type="project" value="UniProtKB-UniRule"/>
</dbReference>
<dbReference type="ExpressionAtlas" id="A0A5F7ZVV4">
    <property type="expression patterns" value="baseline"/>
</dbReference>
<evidence type="ECO:0000256" key="4">
    <source>
        <dbReference type="SAM" id="MobiDB-lite"/>
    </source>
</evidence>
<dbReference type="Pfam" id="PF02145">
    <property type="entry name" value="Rap_GAP"/>
    <property type="match status" value="1"/>
</dbReference>
<feature type="compositionally biased region" description="Low complexity" evidence="4">
    <location>
        <begin position="806"/>
        <end position="820"/>
    </location>
</feature>
<dbReference type="InterPro" id="IPR003109">
    <property type="entry name" value="GoLoco_motif"/>
</dbReference>
<dbReference type="GO" id="GO:0031267">
    <property type="term" value="F:small GTPase binding"/>
    <property type="evidence" value="ECO:0007669"/>
    <property type="project" value="Ensembl"/>
</dbReference>
<reference evidence="6" key="2">
    <citation type="submission" date="2019-01" db="EMBL/GenBank/DDBJ databases">
        <authorList>
            <person name="Graves T."/>
            <person name="Eichler E.E."/>
            <person name="Wilson R.K."/>
        </authorList>
    </citation>
    <scope>NUCLEOTIDE SEQUENCE [LARGE SCALE GENOMIC DNA]</scope>
    <source>
        <strain evidence="6">17573</strain>
    </source>
</reference>
<dbReference type="GeneTree" id="ENSGT00940000156138"/>
<dbReference type="FunFam" id="3.40.50.11210:FF:000003">
    <property type="entry name" value="RAP1 GTPase activating protein 2"/>
    <property type="match status" value="1"/>
</dbReference>
<dbReference type="VEuPathDB" id="HostDB:ENSMMUG00000002218"/>
<dbReference type="Bgee" id="ENSMMUG00000002218">
    <property type="expression patterns" value="Expressed in prefrontal cortex and 16 other cell types or tissues"/>
</dbReference>
<dbReference type="InterPro" id="IPR035974">
    <property type="entry name" value="Rap/Ran-GAP_sf"/>
</dbReference>
<feature type="compositionally biased region" description="Acidic residues" evidence="4">
    <location>
        <begin position="770"/>
        <end position="781"/>
    </location>
</feature>
<accession>A0A5F7ZVV4</accession>
<feature type="domain" description="Rap-GAP" evidence="5">
    <location>
        <begin position="345"/>
        <end position="561"/>
    </location>
</feature>
<feature type="region of interest" description="Disordered" evidence="4">
    <location>
        <begin position="1"/>
        <end position="85"/>
    </location>
</feature>
<dbReference type="InParanoid" id="A0A5F7ZVV4"/>
<dbReference type="Pfam" id="PF21022">
    <property type="entry name" value="Rap-GAP_dimer"/>
    <property type="match status" value="1"/>
</dbReference>
<feature type="compositionally biased region" description="Polar residues" evidence="4">
    <location>
        <begin position="614"/>
        <end position="628"/>
    </location>
</feature>
<dbReference type="PANTHER" id="PTHR15711">
    <property type="entry name" value="RAP GTPASE-ACTIVATING PROTEIN"/>
    <property type="match status" value="1"/>
</dbReference>
<dbReference type="InterPro" id="IPR000331">
    <property type="entry name" value="Rap/Ran_GAP_dom"/>
</dbReference>
<dbReference type="OMA" id="HHSAAME"/>
<dbReference type="GO" id="GO:0002250">
    <property type="term" value="P:adaptive immune response"/>
    <property type="evidence" value="ECO:0007669"/>
    <property type="project" value="UniProtKB-ARBA"/>
</dbReference>
<dbReference type="Gene3D" id="3.40.50.11210">
    <property type="entry name" value="Rap/Ran-GAP"/>
    <property type="match status" value="1"/>
</dbReference>
<dbReference type="GO" id="GO:0005829">
    <property type="term" value="C:cytosol"/>
    <property type="evidence" value="ECO:0007669"/>
    <property type="project" value="Ensembl"/>
</dbReference>
<gene>
    <name evidence="6 8" type="primary">RAP1GAP</name>
</gene>
<dbReference type="PROSITE" id="PS50877">
    <property type="entry name" value="GOLOCO"/>
    <property type="match status" value="1"/>
</dbReference>
<dbReference type="AlphaFoldDB" id="A0A5F7ZVV4"/>
<evidence type="ECO:0000313" key="6">
    <source>
        <dbReference type="Ensembl" id="ENSMMUP00000068757.1"/>
    </source>
</evidence>
<sequence>MGAPRALLRDLRRGGAAGRGPPRRSRARGSGSAVKGERRRGRSAPRSCDVPLPELRRRRAPAASEQSCSGGRGHRSAEPRTPPAQARGVWCQLRGAWAWGRNPVYTHPRAHSLRRVDKSFTPRRSVWRSDGQNQRFPQALDLSRVNLVPSYTPSLYPKNTDLFEMIEKMQGSRMDEQRCSFPPPLKTEEDYIPYPSVHEVLGREGPFPLILLPQFGGYWIEGTNHEITSIPETEPLQSPTTKVKLECNPTARIYRKHFLGKEHFNYYSLDTALGHLVFSLKYDVIGDQEHLRLLLRTKCRTYHDVIPISCLTEFPNVVQMAKLVCEDVNVDRFYPVLYPKASRLIVTFDEHVISNNFKFGVIYQKLGQTSEEELFSTNEESPAFVEFLEFLGQKVKLQDFKGFRGGLDVTHGQTGTESVYCNFRNKEIMFHVSTKLPYTEGDAQQLQRKRHIGNDIVAVVFQDENTPFVPDMIASNFLHAYVVVQAEGGGPDGPLYKVSVTARDDVPFFGPPLPDPAVFRKGPEFQEFLLTKLINAEYACYKAEKFAKLEERTRAALLETLYEELHIHSQSMMGLGGDEDKMENGSGGGGFFESFKRVIRSRSQSMDAMGLSNKKPNTVSTSHSGSFAPNNPDLAKAAGISLLIPGKSASRFGRRGSAIGIGTVEESLIVPGKSPTRKKSGPFGSRRSSAIGIENIQEVQEKRESPPAGQKTPDSGHVSQEPKSENSSTQSSPEMPTTKNRAETATQRAEALKDFSRSSSSASSFASVVEETEGVDGEDTGLESVSSSGTPHKRDSFIYSTWLEDSVSTTSGGSSPGPSRSPHPDAGKLGDPACPEIKIQLEASEQHMPQLGC</sequence>
<reference evidence="7" key="1">
    <citation type="journal article" date="2007" name="Science">
        <title>Evolutionary and biomedical insights from the rhesus macaque genome.</title>
        <authorList>
            <person name="Gibbs R.A."/>
            <person name="Rogers J."/>
            <person name="Katze M.G."/>
            <person name="Bumgarner R."/>
            <person name="Weinstock G.M."/>
            <person name="Mardis E.R."/>
            <person name="Remington K.A."/>
            <person name="Strausberg R.L."/>
            <person name="Venter J.C."/>
            <person name="Wilson R.K."/>
            <person name="Batzer M.A."/>
            <person name="Bustamante C.D."/>
            <person name="Eichler E.E."/>
            <person name="Hahn M.W."/>
            <person name="Hardison R.C."/>
            <person name="Makova K.D."/>
            <person name="Miller W."/>
            <person name="Milosavljevic A."/>
            <person name="Palermo R.E."/>
            <person name="Siepel A."/>
            <person name="Sikela J.M."/>
            <person name="Attaway T."/>
            <person name="Bell S."/>
            <person name="Bernard K.E."/>
            <person name="Buhay C.J."/>
            <person name="Chandrabose M.N."/>
            <person name="Dao M."/>
            <person name="Davis C."/>
            <person name="Delehaunty K.D."/>
            <person name="Ding Y."/>
            <person name="Dinh H.H."/>
            <person name="Dugan-Rocha S."/>
            <person name="Fulton L.A."/>
            <person name="Gabisi R.A."/>
            <person name="Garner T.T."/>
            <person name="Godfrey J."/>
            <person name="Hawes A.C."/>
            <person name="Hernandez J."/>
            <person name="Hines S."/>
            <person name="Holder M."/>
            <person name="Hume J."/>
            <person name="Jhangiani S.N."/>
            <person name="Joshi V."/>
            <person name="Khan Z.M."/>
            <person name="Kirkness E.F."/>
            <person name="Cree A."/>
            <person name="Fowler R.G."/>
            <person name="Lee S."/>
            <person name="Lewis L.R."/>
            <person name="Li Z."/>
            <person name="Liu Y.-S."/>
            <person name="Moore S.M."/>
            <person name="Muzny D."/>
            <person name="Nazareth L.V."/>
            <person name="Ngo D.N."/>
            <person name="Okwuonu G.O."/>
            <person name="Pai G."/>
            <person name="Parker D."/>
            <person name="Paul H.A."/>
            <person name="Pfannkoch C."/>
            <person name="Pohl C.S."/>
            <person name="Rogers Y.-H.C."/>
            <person name="Ruiz S.J."/>
            <person name="Sabo A."/>
            <person name="Santibanez J."/>
            <person name="Schneider B.W."/>
            <person name="Smith S.M."/>
            <person name="Sodergren E."/>
            <person name="Svatek A.F."/>
            <person name="Utterback T.R."/>
            <person name="Vattathil S."/>
            <person name="Warren W."/>
            <person name="White C.S."/>
            <person name="Chinwalla A.T."/>
            <person name="Feng Y."/>
            <person name="Halpern A.L."/>
            <person name="Hillier L.W."/>
            <person name="Huang X."/>
            <person name="Minx P."/>
            <person name="Nelson J.O."/>
            <person name="Pepin K.H."/>
            <person name="Qin X."/>
            <person name="Sutton G.G."/>
            <person name="Venter E."/>
            <person name="Walenz B.P."/>
            <person name="Wallis J.W."/>
            <person name="Worley K.C."/>
            <person name="Yang S.-P."/>
            <person name="Jones S.M."/>
            <person name="Marra M.A."/>
            <person name="Rocchi M."/>
            <person name="Schein J.E."/>
            <person name="Baertsch R."/>
            <person name="Clarke L."/>
            <person name="Csuros M."/>
            <person name="Glasscock J."/>
            <person name="Harris R.A."/>
            <person name="Havlak P."/>
            <person name="Jackson A.R."/>
            <person name="Jiang H."/>
            <person name="Liu Y."/>
            <person name="Messina D.N."/>
            <person name="Shen Y."/>
            <person name="Song H.X.-Z."/>
            <person name="Wylie T."/>
            <person name="Zhang L."/>
            <person name="Birney E."/>
            <person name="Han K."/>
            <person name="Konkel M.K."/>
            <person name="Lee J."/>
            <person name="Smit A.F.A."/>
            <person name="Ullmer B."/>
            <person name="Wang H."/>
            <person name="Xing J."/>
            <person name="Burhans R."/>
            <person name="Cheng Z."/>
            <person name="Karro J.E."/>
            <person name="Ma J."/>
            <person name="Raney B."/>
            <person name="She X."/>
            <person name="Cox M.J."/>
            <person name="Demuth J.P."/>
            <person name="Dumas L.J."/>
            <person name="Han S.-G."/>
            <person name="Hopkins J."/>
            <person name="Karimpour-Fard A."/>
            <person name="Kim Y.H."/>
            <person name="Pollack J.R."/>
            <person name="Vinar T."/>
            <person name="Addo-Quaye C."/>
            <person name="Degenhardt J."/>
            <person name="Denby A."/>
            <person name="Hubisz M.J."/>
            <person name="Indap A."/>
            <person name="Kosiol C."/>
            <person name="Lahn B.T."/>
            <person name="Lawson H.A."/>
            <person name="Marklein A."/>
            <person name="Nielsen R."/>
            <person name="Vallender E.J."/>
            <person name="Clark A.G."/>
            <person name="Ferguson B."/>
            <person name="Hernandez R.D."/>
            <person name="Hirani K."/>
            <person name="Kehrer-Sawatzki H."/>
            <person name="Kolb J."/>
            <person name="Patil S."/>
            <person name="Pu L.-L."/>
            <person name="Ren Y."/>
            <person name="Smith D.G."/>
            <person name="Wheeler D.A."/>
            <person name="Schenck I."/>
            <person name="Ball E.V."/>
            <person name="Chen R."/>
            <person name="Cooper D.N."/>
            <person name="Giardine B."/>
            <person name="Hsu F."/>
            <person name="Kent W.J."/>
            <person name="Lesk A."/>
            <person name="Nelson D.L."/>
            <person name="O'brien W.E."/>
            <person name="Pruefer K."/>
            <person name="Stenson P.D."/>
            <person name="Wallace J.C."/>
            <person name="Ke H."/>
            <person name="Liu X.-M."/>
            <person name="Wang P."/>
            <person name="Xiang A.P."/>
            <person name="Yang F."/>
            <person name="Barber G.P."/>
            <person name="Haussler D."/>
            <person name="Karolchik D."/>
            <person name="Kern A.D."/>
            <person name="Kuhn R.M."/>
            <person name="Smith K.E."/>
            <person name="Zwieg A.S."/>
        </authorList>
    </citation>
    <scope>NUCLEOTIDE SEQUENCE [LARGE SCALE GENOMIC DNA]</scope>
    <source>
        <strain evidence="7">17573</strain>
    </source>
</reference>
<keyword evidence="1 3" id="KW-0343">GTPase activation</keyword>
<dbReference type="InterPro" id="IPR050989">
    <property type="entry name" value="Rap1_Ran_GAP"/>
</dbReference>
<evidence type="ECO:0000313" key="8">
    <source>
        <dbReference type="VGNC" id="VGNC:76658"/>
    </source>
</evidence>
<dbReference type="STRING" id="9544.ENSMMUP00000068757"/>
<dbReference type="SMART" id="SM00390">
    <property type="entry name" value="GoLoco"/>
    <property type="match status" value="1"/>
</dbReference>
<dbReference type="Pfam" id="PF02188">
    <property type="entry name" value="GoLoco"/>
    <property type="match status" value="1"/>
</dbReference>
<dbReference type="SMR" id="A0A5F7ZVV4"/>
<dbReference type="GO" id="GO:0098609">
    <property type="term" value="P:cell-cell adhesion"/>
    <property type="evidence" value="ECO:0007669"/>
    <property type="project" value="Ensembl"/>
</dbReference>
<dbReference type="GO" id="GO:0051056">
    <property type="term" value="P:regulation of small GTPase mediated signal transduction"/>
    <property type="evidence" value="ECO:0007669"/>
    <property type="project" value="InterPro"/>
</dbReference>
<comment type="function">
    <text evidence="2">GTPase activator for the nuclear Ras-related regulatory protein RAP-1A (KREV-1), converting it to the putatively inactive GDP-bound state.</text>
</comment>
<evidence type="ECO:0000256" key="3">
    <source>
        <dbReference type="PROSITE-ProRule" id="PRU00165"/>
    </source>
</evidence>
<reference evidence="6" key="3">
    <citation type="submission" date="2025-08" db="UniProtKB">
        <authorList>
            <consortium name="Ensembl"/>
        </authorList>
    </citation>
    <scope>IDENTIFICATION</scope>
    <source>
        <strain evidence="6">17573</strain>
    </source>
</reference>
<dbReference type="GO" id="GO:0016020">
    <property type="term" value="C:membrane"/>
    <property type="evidence" value="ECO:0007669"/>
    <property type="project" value="Ensembl"/>
</dbReference>
<dbReference type="SUPFAM" id="SSF111347">
    <property type="entry name" value="Rap/Ran-GAP"/>
    <property type="match status" value="1"/>
</dbReference>
<dbReference type="GO" id="GO:0051649">
    <property type="term" value="P:establishment of localization in cell"/>
    <property type="evidence" value="ECO:0007669"/>
    <property type="project" value="Ensembl"/>
</dbReference>
<dbReference type="Gene3D" id="6.10.140.210">
    <property type="match status" value="1"/>
</dbReference>
<reference evidence="6" key="4">
    <citation type="submission" date="2025-09" db="UniProtKB">
        <authorList>
            <consortium name="Ensembl"/>
        </authorList>
    </citation>
    <scope>IDENTIFICATION</scope>
    <source>
        <strain evidence="6">17573</strain>
    </source>
</reference>
<evidence type="ECO:0000259" key="5">
    <source>
        <dbReference type="PROSITE" id="PS50085"/>
    </source>
</evidence>
<proteinExistence type="predicted"/>
<dbReference type="GO" id="GO:0042803">
    <property type="term" value="F:protein homodimerization activity"/>
    <property type="evidence" value="ECO:0007669"/>
    <property type="project" value="Ensembl"/>
</dbReference>
<evidence type="ECO:0000256" key="2">
    <source>
        <dbReference type="ARBA" id="ARBA00057316"/>
    </source>
</evidence>
<dbReference type="VGNC" id="VGNC:76658">
    <property type="gene designation" value="RAP1GAP"/>
</dbReference>
<organism evidence="6 7">
    <name type="scientific">Macaca mulatta</name>
    <name type="common">Rhesus macaque</name>
    <dbReference type="NCBI Taxonomy" id="9544"/>
    <lineage>
        <taxon>Eukaryota</taxon>
        <taxon>Metazoa</taxon>
        <taxon>Chordata</taxon>
        <taxon>Craniata</taxon>
        <taxon>Vertebrata</taxon>
        <taxon>Euteleostomi</taxon>
        <taxon>Mammalia</taxon>
        <taxon>Eutheria</taxon>
        <taxon>Euarchontoglires</taxon>
        <taxon>Primates</taxon>
        <taxon>Haplorrhini</taxon>
        <taxon>Catarrhini</taxon>
        <taxon>Cercopithecidae</taxon>
        <taxon>Cercopithecinae</taxon>
        <taxon>Macaca</taxon>
    </lineage>
</organism>
<feature type="region of interest" description="Disordered" evidence="4">
    <location>
        <begin position="670"/>
        <end position="794"/>
    </location>
</feature>
<dbReference type="GO" id="GO:1903697">
    <property type="term" value="P:negative regulation of microvillus assembly"/>
    <property type="evidence" value="ECO:0007669"/>
    <property type="project" value="Ensembl"/>
</dbReference>
<dbReference type="PROSITE" id="PS50085">
    <property type="entry name" value="RAPGAP"/>
    <property type="match status" value="1"/>
</dbReference>
<evidence type="ECO:0000256" key="1">
    <source>
        <dbReference type="ARBA" id="ARBA00022468"/>
    </source>
</evidence>
<feature type="region of interest" description="Disordered" evidence="4">
    <location>
        <begin position="806"/>
        <end position="834"/>
    </location>
</feature>
<feature type="compositionally biased region" description="Polar residues" evidence="4">
    <location>
        <begin position="725"/>
        <end position="747"/>
    </location>
</feature>
<protein>
    <submittedName>
        <fullName evidence="6">RAP1 GTPase activating protein</fullName>
    </submittedName>
</protein>
<evidence type="ECO:0000313" key="7">
    <source>
        <dbReference type="Proteomes" id="UP000006718"/>
    </source>
</evidence>
<feature type="compositionally biased region" description="Low complexity" evidence="4">
    <location>
        <begin position="757"/>
        <end position="769"/>
    </location>
</feature>
<dbReference type="GO" id="GO:0006909">
    <property type="term" value="P:phagocytosis"/>
    <property type="evidence" value="ECO:0007669"/>
    <property type="project" value="Ensembl"/>
</dbReference>
<dbReference type="Proteomes" id="UP000006718">
    <property type="component" value="Chromosome 1"/>
</dbReference>
<feature type="region of interest" description="Disordered" evidence="4">
    <location>
        <begin position="606"/>
        <end position="628"/>
    </location>
</feature>
<dbReference type="PANTHER" id="PTHR15711:SF3">
    <property type="entry name" value="RAP1 GTPASE-ACTIVATING PROTEIN 1"/>
    <property type="match status" value="1"/>
</dbReference>
<name>A0A5F7ZVV4_MACMU</name>
<keyword evidence="7" id="KW-1185">Reference proteome</keyword>
<dbReference type="GO" id="GO:0022409">
    <property type="term" value="P:positive regulation of cell-cell adhesion"/>
    <property type="evidence" value="ECO:0007669"/>
    <property type="project" value="Ensembl"/>
</dbReference>
<dbReference type="FunCoup" id="A0A5F7ZVV4">
    <property type="interactions" value="686"/>
</dbReference>